<dbReference type="PhylomeDB" id="E9GIA1"/>
<comment type="similarity">
    <text evidence="1 2">Belongs to the phospholipid scramblase family.</text>
</comment>
<protein>
    <recommendedName>
        <fullName evidence="2">Phospholipid scramblase</fullName>
    </recommendedName>
</protein>
<dbReference type="EMBL" id="GL732546">
    <property type="protein sequence ID" value="EFX80806.1"/>
    <property type="molecule type" value="Genomic_DNA"/>
</dbReference>
<evidence type="ECO:0000256" key="1">
    <source>
        <dbReference type="ARBA" id="ARBA00005350"/>
    </source>
</evidence>
<name>E9GIA1_DAPPU</name>
<sequence>MASDATILLQEISHGQQNPVVDQPQSFVASNDPQPHLLGPPGSFLPGQADQHWRTNPFHEDCPPGLEQLIEADEVVVQNTNEVLKKVSCLENNNKYVVKNSVDHKIFSTVEDSGCCSRFWCCSNTRSLELKIINNFGNEVIHLNRPLACACYLCACCLYPCCLQKMKVSAPPGNVIGTIEQEWSIFPRFKVKDVSGNVVLKIKVRAERVTAELKKLEVFRKKRARLSKGIDNFGITFPMELDAKMKAVLLSACFLIDFLYFESDREHGSVGDDGYEANDSISNDNSA</sequence>
<dbReference type="HOGENOM" id="CLU_053024_2_0_1"/>
<dbReference type="PANTHER" id="PTHR23248:SF9">
    <property type="entry name" value="PHOSPHOLIPID SCRAMBLASE"/>
    <property type="match status" value="1"/>
</dbReference>
<comment type="function">
    <text evidence="2">May mediate accelerated ATP-independent bidirectional transbilayer migration of phospholipids upon binding calcium ions that results in a loss of phospholipid asymmetry in the plasma membrane.</text>
</comment>
<dbReference type="PANTHER" id="PTHR23248">
    <property type="entry name" value="PHOSPHOLIPID SCRAMBLASE-RELATED"/>
    <property type="match status" value="1"/>
</dbReference>
<accession>E9GIA1</accession>
<dbReference type="InterPro" id="IPR005552">
    <property type="entry name" value="Scramblase"/>
</dbReference>
<evidence type="ECO:0000256" key="2">
    <source>
        <dbReference type="RuleBase" id="RU363116"/>
    </source>
</evidence>
<keyword evidence="2" id="KW-0449">Lipoprotein</keyword>
<dbReference type="AlphaFoldDB" id="E9GIA1"/>
<dbReference type="Proteomes" id="UP000000305">
    <property type="component" value="Unassembled WGS sequence"/>
</dbReference>
<dbReference type="OrthoDB" id="191150at2759"/>
<dbReference type="GO" id="GO:0005886">
    <property type="term" value="C:plasma membrane"/>
    <property type="evidence" value="ECO:0000318"/>
    <property type="project" value="GO_Central"/>
</dbReference>
<comment type="cofactor">
    <cofactor evidence="2">
        <name>Ca(2+)</name>
        <dbReference type="ChEBI" id="CHEBI:29108"/>
    </cofactor>
</comment>
<dbReference type="eggNOG" id="KOG0621">
    <property type="taxonomic scope" value="Eukaryota"/>
</dbReference>
<keyword evidence="4" id="KW-1185">Reference proteome</keyword>
<dbReference type="Pfam" id="PF03803">
    <property type="entry name" value="Scramblase"/>
    <property type="match status" value="2"/>
</dbReference>
<dbReference type="GO" id="GO:0017128">
    <property type="term" value="F:phospholipid scramblase activity"/>
    <property type="evidence" value="ECO:0000318"/>
    <property type="project" value="GO_Central"/>
</dbReference>
<dbReference type="KEGG" id="dpx:DAPPUDRAFT_318260"/>
<reference evidence="3 4" key="1">
    <citation type="journal article" date="2011" name="Science">
        <title>The ecoresponsive genome of Daphnia pulex.</title>
        <authorList>
            <person name="Colbourne J.K."/>
            <person name="Pfrender M.E."/>
            <person name="Gilbert D."/>
            <person name="Thomas W.K."/>
            <person name="Tucker A."/>
            <person name="Oakley T.H."/>
            <person name="Tokishita S."/>
            <person name="Aerts A."/>
            <person name="Arnold G.J."/>
            <person name="Basu M.K."/>
            <person name="Bauer D.J."/>
            <person name="Caceres C.E."/>
            <person name="Carmel L."/>
            <person name="Casola C."/>
            <person name="Choi J.H."/>
            <person name="Detter J.C."/>
            <person name="Dong Q."/>
            <person name="Dusheyko S."/>
            <person name="Eads B.D."/>
            <person name="Frohlich T."/>
            <person name="Geiler-Samerotte K.A."/>
            <person name="Gerlach D."/>
            <person name="Hatcher P."/>
            <person name="Jogdeo S."/>
            <person name="Krijgsveld J."/>
            <person name="Kriventseva E.V."/>
            <person name="Kultz D."/>
            <person name="Laforsch C."/>
            <person name="Lindquist E."/>
            <person name="Lopez J."/>
            <person name="Manak J.R."/>
            <person name="Muller J."/>
            <person name="Pangilinan J."/>
            <person name="Patwardhan R.P."/>
            <person name="Pitluck S."/>
            <person name="Pritham E.J."/>
            <person name="Rechtsteiner A."/>
            <person name="Rho M."/>
            <person name="Rogozin I.B."/>
            <person name="Sakarya O."/>
            <person name="Salamov A."/>
            <person name="Schaack S."/>
            <person name="Shapiro H."/>
            <person name="Shiga Y."/>
            <person name="Skalitzky C."/>
            <person name="Smith Z."/>
            <person name="Souvorov A."/>
            <person name="Sung W."/>
            <person name="Tang Z."/>
            <person name="Tsuchiya D."/>
            <person name="Tu H."/>
            <person name="Vos H."/>
            <person name="Wang M."/>
            <person name="Wolf Y.I."/>
            <person name="Yamagata H."/>
            <person name="Yamada T."/>
            <person name="Ye Y."/>
            <person name="Shaw J.R."/>
            <person name="Andrews J."/>
            <person name="Crease T.J."/>
            <person name="Tang H."/>
            <person name="Lucas S.M."/>
            <person name="Robertson H.M."/>
            <person name="Bork P."/>
            <person name="Koonin E.V."/>
            <person name="Zdobnov E.M."/>
            <person name="Grigoriev I.V."/>
            <person name="Lynch M."/>
            <person name="Boore J.L."/>
        </authorList>
    </citation>
    <scope>NUCLEOTIDE SEQUENCE [LARGE SCALE GENOMIC DNA]</scope>
</reference>
<gene>
    <name evidence="3" type="ORF">DAPPUDRAFT_318260</name>
</gene>
<evidence type="ECO:0000313" key="4">
    <source>
        <dbReference type="Proteomes" id="UP000000305"/>
    </source>
</evidence>
<proteinExistence type="inferred from homology"/>
<organism evidence="3 4">
    <name type="scientific">Daphnia pulex</name>
    <name type="common">Water flea</name>
    <dbReference type="NCBI Taxonomy" id="6669"/>
    <lineage>
        <taxon>Eukaryota</taxon>
        <taxon>Metazoa</taxon>
        <taxon>Ecdysozoa</taxon>
        <taxon>Arthropoda</taxon>
        <taxon>Crustacea</taxon>
        <taxon>Branchiopoda</taxon>
        <taxon>Diplostraca</taxon>
        <taxon>Cladocera</taxon>
        <taxon>Anomopoda</taxon>
        <taxon>Daphniidae</taxon>
        <taxon>Daphnia</taxon>
    </lineage>
</organism>
<evidence type="ECO:0000313" key="3">
    <source>
        <dbReference type="EMBL" id="EFX80806.1"/>
    </source>
</evidence>
<dbReference type="GO" id="GO:0017121">
    <property type="term" value="P:plasma membrane phospholipid scrambling"/>
    <property type="evidence" value="ECO:0000318"/>
    <property type="project" value="GO_Central"/>
</dbReference>
<dbReference type="InParanoid" id="E9GIA1"/>
<dbReference type="OMA" id="PLACACY"/>
<keyword evidence="2" id="KW-0106">Calcium</keyword>
<keyword evidence="2" id="KW-0564">Palmitate</keyword>